<comment type="caution">
    <text evidence="3">The sequence shown here is derived from an EMBL/GenBank/DDBJ whole genome shotgun (WGS) entry which is preliminary data.</text>
</comment>
<evidence type="ECO:0000256" key="1">
    <source>
        <dbReference type="SAM" id="MobiDB-lite"/>
    </source>
</evidence>
<evidence type="ECO:0000313" key="4">
    <source>
        <dbReference type="Proteomes" id="UP001500443"/>
    </source>
</evidence>
<dbReference type="InterPro" id="IPR015330">
    <property type="entry name" value="DNA_primase/pol_bifunc_N"/>
</dbReference>
<evidence type="ECO:0000313" key="3">
    <source>
        <dbReference type="EMBL" id="GAA1516227.1"/>
    </source>
</evidence>
<evidence type="ECO:0000259" key="2">
    <source>
        <dbReference type="SMART" id="SM00943"/>
    </source>
</evidence>
<protein>
    <submittedName>
        <fullName evidence="3">Bifunctional DNA primase/polymerase</fullName>
    </submittedName>
</protein>
<feature type="region of interest" description="Disordered" evidence="1">
    <location>
        <begin position="1"/>
        <end position="21"/>
    </location>
</feature>
<sequence length="230" mass="24924">MNETVGAEATYVPRQPAPPEQSEEVLSAALRYAEERHWEVVPGTWLETDETGAPRCSCGDAECHAPGAHPARRDWKAAATASATTLRRLWAKHPRAAVLLPTGRAFDVVDVAEGAGCLALARLEREGRRPGPVAATPDRRMYFFVLPGATAKVIDRLHALGYASSASLDLAVRGEGDWAAAPPTRFGLSGSAQWVRRPTVSYAWLPDVDDLIGTLAYACGRERLTARRRV</sequence>
<keyword evidence="4" id="KW-1185">Reference proteome</keyword>
<reference evidence="4" key="1">
    <citation type="journal article" date="2019" name="Int. J. Syst. Evol. Microbiol.">
        <title>The Global Catalogue of Microorganisms (GCM) 10K type strain sequencing project: providing services to taxonomists for standard genome sequencing and annotation.</title>
        <authorList>
            <consortium name="The Broad Institute Genomics Platform"/>
            <consortium name="The Broad Institute Genome Sequencing Center for Infectious Disease"/>
            <person name="Wu L."/>
            <person name="Ma J."/>
        </authorList>
    </citation>
    <scope>NUCLEOTIDE SEQUENCE [LARGE SCALE GENOMIC DNA]</scope>
    <source>
        <strain evidence="4">JCM 15481</strain>
    </source>
</reference>
<dbReference type="Pfam" id="PF09250">
    <property type="entry name" value="Prim-Pol"/>
    <property type="match status" value="1"/>
</dbReference>
<accession>A0ABP4L798</accession>
<proteinExistence type="predicted"/>
<name>A0ABP4L798_9ACTN</name>
<dbReference type="EMBL" id="BAAAPF010000592">
    <property type="protein sequence ID" value="GAA1516227.1"/>
    <property type="molecule type" value="Genomic_DNA"/>
</dbReference>
<dbReference type="RefSeq" id="WP_344296226.1">
    <property type="nucleotide sequence ID" value="NZ_BAAAPF010000592.1"/>
</dbReference>
<feature type="domain" description="DNA primase/polymerase bifunctional N-terminal" evidence="2">
    <location>
        <begin position="29"/>
        <end position="215"/>
    </location>
</feature>
<organism evidence="3 4">
    <name type="scientific">Streptomyces synnematoformans</name>
    <dbReference type="NCBI Taxonomy" id="415721"/>
    <lineage>
        <taxon>Bacteria</taxon>
        <taxon>Bacillati</taxon>
        <taxon>Actinomycetota</taxon>
        <taxon>Actinomycetes</taxon>
        <taxon>Kitasatosporales</taxon>
        <taxon>Streptomycetaceae</taxon>
        <taxon>Streptomyces</taxon>
    </lineage>
</organism>
<dbReference type="SMART" id="SM00943">
    <property type="entry name" value="Prim-Pol"/>
    <property type="match status" value="1"/>
</dbReference>
<gene>
    <name evidence="3" type="ORF">GCM10009802_67420</name>
</gene>
<dbReference type="Proteomes" id="UP001500443">
    <property type="component" value="Unassembled WGS sequence"/>
</dbReference>